<dbReference type="InterPro" id="IPR029050">
    <property type="entry name" value="Immunoprotect_excell_Ig-like"/>
</dbReference>
<protein>
    <recommendedName>
        <fullName evidence="6">DUF4352 domain-containing protein</fullName>
    </recommendedName>
</protein>
<reference evidence="4" key="2">
    <citation type="submission" date="2020-09" db="EMBL/GenBank/DDBJ databases">
        <authorList>
            <person name="Sun Q."/>
            <person name="Zhou Y."/>
        </authorList>
    </citation>
    <scope>NUCLEOTIDE SEQUENCE</scope>
    <source>
        <strain evidence="4">CGMCC 1.12408</strain>
    </source>
</reference>
<dbReference type="Gene3D" id="2.60.40.1240">
    <property type="match status" value="1"/>
</dbReference>
<feature type="compositionally biased region" description="Low complexity" evidence="2">
    <location>
        <begin position="28"/>
        <end position="37"/>
    </location>
</feature>
<evidence type="ECO:0000256" key="2">
    <source>
        <dbReference type="SAM" id="MobiDB-lite"/>
    </source>
</evidence>
<comment type="caution">
    <text evidence="4">The sequence shown here is derived from an EMBL/GenBank/DDBJ whole genome shotgun (WGS) entry which is preliminary data.</text>
</comment>
<evidence type="ECO:0000256" key="3">
    <source>
        <dbReference type="SAM" id="SignalP"/>
    </source>
</evidence>
<sequence length="204" mass="22641">MKRILTAMVPIFFVLLLVACAGGENEEQNQNTSNNTSENEEEAKENEQTSNLGKRSNPVPVGESVTLSSNVYSDDGEEAKGEFTISLTNFQRGQEVMDFLLSENQFNEQPPEGHEWMMFDVSIEANIDNPDISYYVAPSFNVLDANGSPVPQDIYPTFDTGEFGYEDLYDGGKLTGKAAVVVPTDEEVLVEYSDFDVEAFFKAE</sequence>
<reference evidence="4" key="1">
    <citation type="journal article" date="2014" name="Int. J. Syst. Evol. Microbiol.">
        <title>Complete genome sequence of Corynebacterium casei LMG S-19264T (=DSM 44701T), isolated from a smear-ripened cheese.</title>
        <authorList>
            <consortium name="US DOE Joint Genome Institute (JGI-PGF)"/>
            <person name="Walter F."/>
            <person name="Albersmeier A."/>
            <person name="Kalinowski J."/>
            <person name="Ruckert C."/>
        </authorList>
    </citation>
    <scope>NUCLEOTIDE SEQUENCE</scope>
    <source>
        <strain evidence="4">CGMCC 1.12408</strain>
    </source>
</reference>
<accession>A0A916RUU0</accession>
<feature type="region of interest" description="Disordered" evidence="2">
    <location>
        <begin position="25"/>
        <end position="73"/>
    </location>
</feature>
<evidence type="ECO:0000313" key="4">
    <source>
        <dbReference type="EMBL" id="GGA71467.1"/>
    </source>
</evidence>
<proteinExistence type="predicted"/>
<feature type="chain" id="PRO_5038744117" description="DUF4352 domain-containing protein" evidence="3">
    <location>
        <begin position="22"/>
        <end position="204"/>
    </location>
</feature>
<dbReference type="PROSITE" id="PS51257">
    <property type="entry name" value="PROKAR_LIPOPROTEIN"/>
    <property type="match status" value="1"/>
</dbReference>
<keyword evidence="5" id="KW-1185">Reference proteome</keyword>
<dbReference type="AlphaFoldDB" id="A0A916RUU0"/>
<gene>
    <name evidence="4" type="ORF">GCM10008025_14210</name>
</gene>
<name>A0A916RUU0_9BACI</name>
<evidence type="ECO:0000256" key="1">
    <source>
        <dbReference type="ARBA" id="ARBA00022729"/>
    </source>
</evidence>
<organism evidence="4 5">
    <name type="scientific">Ornithinibacillus halotolerans</name>
    <dbReference type="NCBI Taxonomy" id="1274357"/>
    <lineage>
        <taxon>Bacteria</taxon>
        <taxon>Bacillati</taxon>
        <taxon>Bacillota</taxon>
        <taxon>Bacilli</taxon>
        <taxon>Bacillales</taxon>
        <taxon>Bacillaceae</taxon>
        <taxon>Ornithinibacillus</taxon>
    </lineage>
</organism>
<evidence type="ECO:0000313" key="5">
    <source>
        <dbReference type="Proteomes" id="UP000613512"/>
    </source>
</evidence>
<keyword evidence="1 3" id="KW-0732">Signal</keyword>
<dbReference type="RefSeq" id="WP_188383981.1">
    <property type="nucleotide sequence ID" value="NZ_BMEY01000006.1"/>
</dbReference>
<dbReference type="Proteomes" id="UP000613512">
    <property type="component" value="Unassembled WGS sequence"/>
</dbReference>
<evidence type="ECO:0008006" key="6">
    <source>
        <dbReference type="Google" id="ProtNLM"/>
    </source>
</evidence>
<feature type="signal peptide" evidence="3">
    <location>
        <begin position="1"/>
        <end position="21"/>
    </location>
</feature>
<dbReference type="EMBL" id="BMEY01000006">
    <property type="protein sequence ID" value="GGA71467.1"/>
    <property type="molecule type" value="Genomic_DNA"/>
</dbReference>